<organism evidence="2 3">
    <name type="scientific">Microlunatus panaciterrae</name>
    <dbReference type="NCBI Taxonomy" id="400768"/>
    <lineage>
        <taxon>Bacteria</taxon>
        <taxon>Bacillati</taxon>
        <taxon>Actinomycetota</taxon>
        <taxon>Actinomycetes</taxon>
        <taxon>Propionibacteriales</taxon>
        <taxon>Propionibacteriaceae</taxon>
        <taxon>Microlunatus</taxon>
    </lineage>
</organism>
<feature type="transmembrane region" description="Helical" evidence="1">
    <location>
        <begin position="29"/>
        <end position="45"/>
    </location>
</feature>
<sequence>MSSQQVTFRQQVETRSRPALARLHEQPRLLIPLATLVLIALGAFAPMPYALAAFALVFAFIAWIAYLSWPVVPLSGRLMRLAMLALICVLAATRF</sequence>
<feature type="transmembrane region" description="Helical" evidence="1">
    <location>
        <begin position="51"/>
        <end position="71"/>
    </location>
</feature>
<gene>
    <name evidence="2" type="ORF">JOE57_000691</name>
</gene>
<protein>
    <submittedName>
        <fullName evidence="2">Uncharacterized protein</fullName>
    </submittedName>
</protein>
<name>A0ABS2RFJ3_9ACTN</name>
<proteinExistence type="predicted"/>
<dbReference type="Proteomes" id="UP000704762">
    <property type="component" value="Unassembled WGS sequence"/>
</dbReference>
<dbReference type="EMBL" id="JAFBCF010000001">
    <property type="protein sequence ID" value="MBM7797770.1"/>
    <property type="molecule type" value="Genomic_DNA"/>
</dbReference>
<reference evidence="2 3" key="1">
    <citation type="submission" date="2021-01" db="EMBL/GenBank/DDBJ databases">
        <title>Sequencing the genomes of 1000 actinobacteria strains.</title>
        <authorList>
            <person name="Klenk H.-P."/>
        </authorList>
    </citation>
    <scope>NUCLEOTIDE SEQUENCE [LARGE SCALE GENOMIC DNA]</scope>
    <source>
        <strain evidence="2 3">DSM 18662</strain>
    </source>
</reference>
<keyword evidence="1" id="KW-1133">Transmembrane helix</keyword>
<keyword evidence="1" id="KW-0472">Membrane</keyword>
<accession>A0ABS2RFJ3</accession>
<dbReference type="InterPro" id="IPR046549">
    <property type="entry name" value="DUF6703"/>
</dbReference>
<evidence type="ECO:0000313" key="3">
    <source>
        <dbReference type="Proteomes" id="UP000704762"/>
    </source>
</evidence>
<dbReference type="RefSeq" id="WP_204916406.1">
    <property type="nucleotide sequence ID" value="NZ_BAAAQP010000011.1"/>
</dbReference>
<comment type="caution">
    <text evidence="2">The sequence shown here is derived from an EMBL/GenBank/DDBJ whole genome shotgun (WGS) entry which is preliminary data.</text>
</comment>
<evidence type="ECO:0000313" key="2">
    <source>
        <dbReference type="EMBL" id="MBM7797770.1"/>
    </source>
</evidence>
<evidence type="ECO:0000256" key="1">
    <source>
        <dbReference type="SAM" id="Phobius"/>
    </source>
</evidence>
<keyword evidence="3" id="KW-1185">Reference proteome</keyword>
<keyword evidence="1" id="KW-0812">Transmembrane</keyword>
<dbReference type="Pfam" id="PF20444">
    <property type="entry name" value="DUF6703"/>
    <property type="match status" value="1"/>
</dbReference>